<evidence type="ECO:0000313" key="2">
    <source>
        <dbReference type="EMBL" id="RAZ86598.1"/>
    </source>
</evidence>
<evidence type="ECO:0000256" key="1">
    <source>
        <dbReference type="SAM" id="MobiDB-lite"/>
    </source>
</evidence>
<reference evidence="3" key="1">
    <citation type="submission" date="2018-06" db="EMBL/GenBank/DDBJ databases">
        <authorList>
            <person name="Helene L.C."/>
            <person name="Dall'Agnol R."/>
            <person name="Delamuta J.R."/>
            <person name="Hungria M."/>
        </authorList>
    </citation>
    <scope>NUCLEOTIDE SEQUENCE [LARGE SCALE GENOMIC DNA]</scope>
    <source>
        <strain evidence="3">AC99b</strain>
    </source>
</reference>
<sequence length="88" mass="10113">MEVAPKLGRARRRSKAWFCFLIGPEQFQQKCAAVRLGGFAVALRPELRKNKEIEHWRRSFFAGNALHEGETRRPTSSNQLSRMPSASR</sequence>
<feature type="compositionally biased region" description="Polar residues" evidence="1">
    <location>
        <begin position="74"/>
        <end position="88"/>
    </location>
</feature>
<protein>
    <submittedName>
        <fullName evidence="2">Uncharacterized protein</fullName>
    </submittedName>
</protein>
<dbReference type="EMBL" id="QMBP01000017">
    <property type="protein sequence ID" value="RAZ86598.1"/>
    <property type="molecule type" value="Genomic_DNA"/>
</dbReference>
<gene>
    <name evidence="2" type="ORF">DPM33_27675</name>
</gene>
<comment type="caution">
    <text evidence="2">The sequence shown here is derived from an EMBL/GenBank/DDBJ whole genome shotgun (WGS) entry which is preliminary data.</text>
</comment>
<name>A0A330HG39_9HYPH</name>
<reference evidence="2 3" key="2">
    <citation type="submission" date="2018-07" db="EMBL/GenBank/DDBJ databases">
        <title>Diversity of Mesorhizobium strains in Brazil.</title>
        <authorList>
            <person name="Helene L.C.F."/>
            <person name="Dall'Agnol R."/>
            <person name="Delamuta J.R.M."/>
            <person name="Hungria M."/>
        </authorList>
    </citation>
    <scope>NUCLEOTIDE SEQUENCE [LARGE SCALE GENOMIC DNA]</scope>
    <source>
        <strain evidence="2 3">AC99b</strain>
    </source>
</reference>
<evidence type="ECO:0000313" key="3">
    <source>
        <dbReference type="Proteomes" id="UP000251558"/>
    </source>
</evidence>
<accession>A0A330HG39</accession>
<dbReference type="AlphaFoldDB" id="A0A330HG39"/>
<feature type="region of interest" description="Disordered" evidence="1">
    <location>
        <begin position="67"/>
        <end position="88"/>
    </location>
</feature>
<dbReference type="Proteomes" id="UP000251558">
    <property type="component" value="Unassembled WGS sequence"/>
</dbReference>
<proteinExistence type="predicted"/>
<organism evidence="2 3">
    <name type="scientific">Mesorhizobium hawassense</name>
    <dbReference type="NCBI Taxonomy" id="1209954"/>
    <lineage>
        <taxon>Bacteria</taxon>
        <taxon>Pseudomonadati</taxon>
        <taxon>Pseudomonadota</taxon>
        <taxon>Alphaproteobacteria</taxon>
        <taxon>Hyphomicrobiales</taxon>
        <taxon>Phyllobacteriaceae</taxon>
        <taxon>Mesorhizobium</taxon>
    </lineage>
</organism>
<keyword evidence="3" id="KW-1185">Reference proteome</keyword>